<gene>
    <name evidence="2" type="ORF">SYYSPA8_18450</name>
</gene>
<feature type="domain" description="Carboxymuconolactone decarboxylase-like" evidence="1">
    <location>
        <begin position="14"/>
        <end position="95"/>
    </location>
</feature>
<dbReference type="InterPro" id="IPR003779">
    <property type="entry name" value="CMD-like"/>
</dbReference>
<dbReference type="Proteomes" id="UP001291653">
    <property type="component" value="Unassembled WGS sequence"/>
</dbReference>
<keyword evidence="3" id="KW-1185">Reference proteome</keyword>
<dbReference type="SUPFAM" id="SSF69118">
    <property type="entry name" value="AhpD-like"/>
    <property type="match status" value="1"/>
</dbReference>
<evidence type="ECO:0000313" key="2">
    <source>
        <dbReference type="EMBL" id="GLF96309.1"/>
    </source>
</evidence>
<reference evidence="2 3" key="1">
    <citation type="submission" date="2022-10" db="EMBL/GenBank/DDBJ databases">
        <title>Draft genome sequence of Streptomyces sp. YSPA8.</title>
        <authorList>
            <person name="Moriuchi R."/>
            <person name="Dohra H."/>
            <person name="Yamamura H."/>
            <person name="Kodani S."/>
        </authorList>
    </citation>
    <scope>NUCLEOTIDE SEQUENCE [LARGE SCALE GENOMIC DNA]</scope>
    <source>
        <strain evidence="2 3">YSPA8</strain>
    </source>
</reference>
<proteinExistence type="predicted"/>
<dbReference type="InterPro" id="IPR004675">
    <property type="entry name" value="AhpD_core"/>
</dbReference>
<dbReference type="PANTHER" id="PTHR34846">
    <property type="entry name" value="4-CARBOXYMUCONOLACTONE DECARBOXYLASE FAMILY PROTEIN (AFU_ORTHOLOGUE AFUA_6G11590)"/>
    <property type="match status" value="1"/>
</dbReference>
<organism evidence="2 3">
    <name type="scientific">Streptomyces yaizuensis</name>
    <dbReference type="NCBI Taxonomy" id="2989713"/>
    <lineage>
        <taxon>Bacteria</taxon>
        <taxon>Bacillati</taxon>
        <taxon>Actinomycetota</taxon>
        <taxon>Actinomycetes</taxon>
        <taxon>Kitasatosporales</taxon>
        <taxon>Streptomycetaceae</taxon>
        <taxon>Streptomyces</taxon>
    </lineage>
</organism>
<comment type="caution">
    <text evidence="2">The sequence shown here is derived from an EMBL/GenBank/DDBJ whole genome shotgun (WGS) entry which is preliminary data.</text>
</comment>
<dbReference type="EMBL" id="BSBI01000007">
    <property type="protein sequence ID" value="GLF96309.1"/>
    <property type="molecule type" value="Genomic_DNA"/>
</dbReference>
<dbReference type="Gene3D" id="1.20.1290.10">
    <property type="entry name" value="AhpD-like"/>
    <property type="match status" value="1"/>
</dbReference>
<evidence type="ECO:0000259" key="1">
    <source>
        <dbReference type="Pfam" id="PF02627"/>
    </source>
</evidence>
<dbReference type="InterPro" id="IPR029032">
    <property type="entry name" value="AhpD-like"/>
</dbReference>
<dbReference type="NCBIfam" id="TIGR00778">
    <property type="entry name" value="ahpD_dom"/>
    <property type="match status" value="1"/>
</dbReference>
<accession>A0ABQ5P1B9</accession>
<sequence length="151" mass="16317">MQARIKNPAAIFPTVYPAIQQILAAVHEGGVPETTLHLVHHRASQINGCSFCVVGGLPGAKKAGLTDEQLHAVTAWRDAPGFTEAERAALELAEAVTRLNDRSDPVPDTVWDAAAEHYDEKQLATIVLYVGLTNLFNRVNVATRQVAGPTW</sequence>
<name>A0ABQ5P1B9_9ACTN</name>
<dbReference type="RefSeq" id="WP_323448339.1">
    <property type="nucleotide sequence ID" value="NZ_BSBI01000007.1"/>
</dbReference>
<protein>
    <submittedName>
        <fullName evidence="2">Carboxymuconolactone decarboxylase family protein</fullName>
    </submittedName>
</protein>
<dbReference type="PANTHER" id="PTHR34846:SF7">
    <property type="entry name" value="BLL7811 PROTEIN"/>
    <property type="match status" value="1"/>
</dbReference>
<dbReference type="Pfam" id="PF02627">
    <property type="entry name" value="CMD"/>
    <property type="match status" value="1"/>
</dbReference>
<evidence type="ECO:0000313" key="3">
    <source>
        <dbReference type="Proteomes" id="UP001291653"/>
    </source>
</evidence>